<protein>
    <submittedName>
        <fullName evidence="1">Uncharacterized protein</fullName>
    </submittedName>
</protein>
<gene>
    <name evidence="1" type="ORF">T05_8274</name>
</gene>
<dbReference type="AlphaFoldDB" id="A0A0V0UAQ9"/>
<name>A0A0V0UAQ9_9BILA</name>
<dbReference type="Proteomes" id="UP000055048">
    <property type="component" value="Unassembled WGS sequence"/>
</dbReference>
<evidence type="ECO:0000313" key="2">
    <source>
        <dbReference type="Proteomes" id="UP000055048"/>
    </source>
</evidence>
<sequence>MPCNYFAPDAQMDWSNPFENRLSERQSSVEHTYFNGKRQNQRPDKISSVDKFTGNFSRLKWKSMFTE</sequence>
<dbReference type="EMBL" id="JYDJ01000031">
    <property type="protein sequence ID" value="KRX48271.1"/>
    <property type="molecule type" value="Genomic_DNA"/>
</dbReference>
<accession>A0A0V0UAQ9</accession>
<organism evidence="1 2">
    <name type="scientific">Trichinella murrelli</name>
    <dbReference type="NCBI Taxonomy" id="144512"/>
    <lineage>
        <taxon>Eukaryota</taxon>
        <taxon>Metazoa</taxon>
        <taxon>Ecdysozoa</taxon>
        <taxon>Nematoda</taxon>
        <taxon>Enoplea</taxon>
        <taxon>Dorylaimia</taxon>
        <taxon>Trichinellida</taxon>
        <taxon>Trichinellidae</taxon>
        <taxon>Trichinella</taxon>
    </lineage>
</organism>
<proteinExistence type="predicted"/>
<comment type="caution">
    <text evidence="1">The sequence shown here is derived from an EMBL/GenBank/DDBJ whole genome shotgun (WGS) entry which is preliminary data.</text>
</comment>
<keyword evidence="2" id="KW-1185">Reference proteome</keyword>
<evidence type="ECO:0000313" key="1">
    <source>
        <dbReference type="EMBL" id="KRX48271.1"/>
    </source>
</evidence>
<reference evidence="1 2" key="1">
    <citation type="submission" date="2015-01" db="EMBL/GenBank/DDBJ databases">
        <title>Evolution of Trichinella species and genotypes.</title>
        <authorList>
            <person name="Korhonen P.K."/>
            <person name="Edoardo P."/>
            <person name="Giuseppe L.R."/>
            <person name="Gasser R.B."/>
        </authorList>
    </citation>
    <scope>NUCLEOTIDE SEQUENCE [LARGE SCALE GENOMIC DNA]</scope>
    <source>
        <strain evidence="1">ISS417</strain>
    </source>
</reference>